<keyword evidence="2" id="KW-1185">Reference proteome</keyword>
<comment type="caution">
    <text evidence="1">The sequence shown here is derived from an EMBL/GenBank/DDBJ whole genome shotgun (WGS) entry which is preliminary data.</text>
</comment>
<accession>A0A8J1TIA8</accession>
<dbReference type="Proteomes" id="UP000749559">
    <property type="component" value="Unassembled WGS sequence"/>
</dbReference>
<proteinExistence type="predicted"/>
<dbReference type="EMBL" id="CAIIXF020000002">
    <property type="protein sequence ID" value="CAH1777759.1"/>
    <property type="molecule type" value="Genomic_DNA"/>
</dbReference>
<dbReference type="AlphaFoldDB" id="A0A8J1TIA8"/>
<gene>
    <name evidence="1" type="ORF">OFUS_LOCUS4759</name>
</gene>
<name>A0A8J1TIA8_OWEFU</name>
<sequence length="230" mass="25563">MKHLVILSLFPVTFSVAFGEGDLTRAERQLPQVLNQCTCFDKLARLAKNYKSLSIADLIFDVSTVSDLMQNYKANSIIKTYVSVFEKDVVANLKLLADSLVKFQSARPKMVVALTKITFNNAVRNKGLDFMNVSLPFYSNGFEVLKFEDIASFGWGGVLKSGLQLSEMVRNATRVSNPDESSMLSQLSRSILPLTESAKTGWKVYHRIDKGFQKILALFKKADGSVGSIC</sequence>
<protein>
    <submittedName>
        <fullName evidence="1">Uncharacterized protein</fullName>
    </submittedName>
</protein>
<feature type="non-terminal residue" evidence="1">
    <location>
        <position position="230"/>
    </location>
</feature>
<evidence type="ECO:0000313" key="2">
    <source>
        <dbReference type="Proteomes" id="UP000749559"/>
    </source>
</evidence>
<evidence type="ECO:0000313" key="1">
    <source>
        <dbReference type="EMBL" id="CAH1777759.1"/>
    </source>
</evidence>
<reference evidence="1" key="1">
    <citation type="submission" date="2022-03" db="EMBL/GenBank/DDBJ databases">
        <authorList>
            <person name="Martin C."/>
        </authorList>
    </citation>
    <scope>NUCLEOTIDE SEQUENCE</scope>
</reference>
<organism evidence="1 2">
    <name type="scientific">Owenia fusiformis</name>
    <name type="common">Polychaete worm</name>
    <dbReference type="NCBI Taxonomy" id="6347"/>
    <lineage>
        <taxon>Eukaryota</taxon>
        <taxon>Metazoa</taxon>
        <taxon>Spiralia</taxon>
        <taxon>Lophotrochozoa</taxon>
        <taxon>Annelida</taxon>
        <taxon>Polychaeta</taxon>
        <taxon>Sedentaria</taxon>
        <taxon>Canalipalpata</taxon>
        <taxon>Sabellida</taxon>
        <taxon>Oweniida</taxon>
        <taxon>Oweniidae</taxon>
        <taxon>Owenia</taxon>
    </lineage>
</organism>